<dbReference type="Proteomes" id="UP001550850">
    <property type="component" value="Unassembled WGS sequence"/>
</dbReference>
<organism evidence="2 3">
    <name type="scientific">Streptomyces fragilis</name>
    <dbReference type="NCBI Taxonomy" id="67301"/>
    <lineage>
        <taxon>Bacteria</taxon>
        <taxon>Bacillati</taxon>
        <taxon>Actinomycetota</taxon>
        <taxon>Actinomycetes</taxon>
        <taxon>Kitasatosporales</taxon>
        <taxon>Streptomycetaceae</taxon>
        <taxon>Streptomyces</taxon>
    </lineage>
</organism>
<accession>A0ABV2YLI5</accession>
<sequence>MPDPKDHEADGDADRTPLEEVTGERDVTPEEEHRDDAPDTSAPDDPSSD</sequence>
<comment type="caution">
    <text evidence="2">The sequence shown here is derived from an EMBL/GenBank/DDBJ whole genome shotgun (WGS) entry which is preliminary data.</text>
</comment>
<protein>
    <submittedName>
        <fullName evidence="2">Uncharacterized protein</fullName>
    </submittedName>
</protein>
<feature type="compositionally biased region" description="Basic and acidic residues" evidence="1">
    <location>
        <begin position="1"/>
        <end position="37"/>
    </location>
</feature>
<feature type="compositionally biased region" description="Low complexity" evidence="1">
    <location>
        <begin position="39"/>
        <end position="49"/>
    </location>
</feature>
<name>A0ABV2YLI5_9ACTN</name>
<evidence type="ECO:0000313" key="3">
    <source>
        <dbReference type="Proteomes" id="UP001550850"/>
    </source>
</evidence>
<proteinExistence type="predicted"/>
<evidence type="ECO:0000313" key="2">
    <source>
        <dbReference type="EMBL" id="MEU3556593.1"/>
    </source>
</evidence>
<evidence type="ECO:0000256" key="1">
    <source>
        <dbReference type="SAM" id="MobiDB-lite"/>
    </source>
</evidence>
<dbReference type="RefSeq" id="WP_159105528.1">
    <property type="nucleotide sequence ID" value="NZ_BEVZ01000002.1"/>
</dbReference>
<dbReference type="EMBL" id="JBEZUR010000036">
    <property type="protein sequence ID" value="MEU3556593.1"/>
    <property type="molecule type" value="Genomic_DNA"/>
</dbReference>
<keyword evidence="3" id="KW-1185">Reference proteome</keyword>
<feature type="region of interest" description="Disordered" evidence="1">
    <location>
        <begin position="1"/>
        <end position="49"/>
    </location>
</feature>
<reference evidence="2 3" key="1">
    <citation type="submission" date="2024-06" db="EMBL/GenBank/DDBJ databases">
        <title>The Natural Products Discovery Center: Release of the First 8490 Sequenced Strains for Exploring Actinobacteria Biosynthetic Diversity.</title>
        <authorList>
            <person name="Kalkreuter E."/>
            <person name="Kautsar S.A."/>
            <person name="Yang D."/>
            <person name="Bader C.D."/>
            <person name="Teijaro C.N."/>
            <person name="Fluegel L."/>
            <person name="Davis C.M."/>
            <person name="Simpson J.R."/>
            <person name="Lauterbach L."/>
            <person name="Steele A.D."/>
            <person name="Gui C."/>
            <person name="Meng S."/>
            <person name="Li G."/>
            <person name="Viehrig K."/>
            <person name="Ye F."/>
            <person name="Su P."/>
            <person name="Kiefer A.F."/>
            <person name="Nichols A."/>
            <person name="Cepeda A.J."/>
            <person name="Yan W."/>
            <person name="Fan B."/>
            <person name="Jiang Y."/>
            <person name="Adhikari A."/>
            <person name="Zheng C.-J."/>
            <person name="Schuster L."/>
            <person name="Cowan T.M."/>
            <person name="Smanski M.J."/>
            <person name="Chevrette M.G."/>
            <person name="De Carvalho L.P.S."/>
            <person name="Shen B."/>
        </authorList>
    </citation>
    <scope>NUCLEOTIDE SEQUENCE [LARGE SCALE GENOMIC DNA]</scope>
    <source>
        <strain evidence="2 3">NPDC038104</strain>
    </source>
</reference>
<gene>
    <name evidence="2" type="ORF">AB0E65_20620</name>
</gene>